<dbReference type="InterPro" id="IPR050248">
    <property type="entry name" value="Polysacc_deacetylase_ArnD"/>
</dbReference>
<evidence type="ECO:0000259" key="1">
    <source>
        <dbReference type="PROSITE" id="PS51677"/>
    </source>
</evidence>
<dbReference type="AlphaFoldDB" id="A0A7W3N920"/>
<comment type="caution">
    <text evidence="2">The sequence shown here is derived from an EMBL/GenBank/DDBJ whole genome shotgun (WGS) entry which is preliminary data.</text>
</comment>
<sequence>MNQRFKPNKRFYAFLSLVLVIVASLFFITEVKGSESAASQQVLASTALPLKEAASSVQPEKLLNTLHHNMYVGNTLNDQNQALTQPVYLTFDDGPTPDTLHILDALRQYNVKATFFMLKHQIEAHPEIAKKVAQEGHAIGCHGVSHDIHVMYSEDGAALKEMQECQATVKKVTGVDSKLIRVPYGSVPYLKEPHRTELLSHFKLWDWNVDSEDWALRSAPRIIQGLEPHIQGVNSNGRTPVILFHDKSFTAQSLPAILTYLKQSGYQPIKIDNTMQPMQFPTPAAKQS</sequence>
<dbReference type="SUPFAM" id="SSF88713">
    <property type="entry name" value="Glycoside hydrolase/deacetylase"/>
    <property type="match status" value="1"/>
</dbReference>
<dbReference type="GO" id="GO:0016810">
    <property type="term" value="F:hydrolase activity, acting on carbon-nitrogen (but not peptide) bonds"/>
    <property type="evidence" value="ECO:0007669"/>
    <property type="project" value="InterPro"/>
</dbReference>
<dbReference type="Proteomes" id="UP000543174">
    <property type="component" value="Unassembled WGS sequence"/>
</dbReference>
<proteinExistence type="predicted"/>
<dbReference type="Gene3D" id="3.20.20.370">
    <property type="entry name" value="Glycoside hydrolase/deacetylase"/>
    <property type="match status" value="1"/>
</dbReference>
<organism evidence="2 3">
    <name type="scientific">Priestia aryabhattai</name>
    <name type="common">Bacillus aryabhattai</name>
    <dbReference type="NCBI Taxonomy" id="412384"/>
    <lineage>
        <taxon>Bacteria</taxon>
        <taxon>Bacillati</taxon>
        <taxon>Bacillota</taxon>
        <taxon>Bacilli</taxon>
        <taxon>Bacillales</taxon>
        <taxon>Bacillaceae</taxon>
        <taxon>Priestia</taxon>
    </lineage>
</organism>
<dbReference type="EMBL" id="JACJHT010000001">
    <property type="protein sequence ID" value="MBA9038682.1"/>
    <property type="molecule type" value="Genomic_DNA"/>
</dbReference>
<dbReference type="PROSITE" id="PS51677">
    <property type="entry name" value="NODB"/>
    <property type="match status" value="1"/>
</dbReference>
<keyword evidence="3" id="KW-1185">Reference proteome</keyword>
<gene>
    <name evidence="2" type="ORF">HNP21_001771</name>
</gene>
<feature type="domain" description="NodB homology" evidence="1">
    <location>
        <begin position="85"/>
        <end position="269"/>
    </location>
</feature>
<accession>A0A7W3N920</accession>
<dbReference type="GO" id="GO:0005975">
    <property type="term" value="P:carbohydrate metabolic process"/>
    <property type="evidence" value="ECO:0007669"/>
    <property type="project" value="InterPro"/>
</dbReference>
<evidence type="ECO:0000313" key="2">
    <source>
        <dbReference type="EMBL" id="MBA9038682.1"/>
    </source>
</evidence>
<dbReference type="InterPro" id="IPR011330">
    <property type="entry name" value="Glyco_hydro/deAcase_b/a-brl"/>
</dbReference>
<dbReference type="PANTHER" id="PTHR10587">
    <property type="entry name" value="GLYCOSYL TRANSFERASE-RELATED"/>
    <property type="match status" value="1"/>
</dbReference>
<reference evidence="2" key="1">
    <citation type="submission" date="2020-08" db="EMBL/GenBank/DDBJ databases">
        <title>Functional genomics of gut bacteria from endangered species of beetles.</title>
        <authorList>
            <person name="Carlos-Shanley C."/>
        </authorList>
    </citation>
    <scope>NUCLEOTIDE SEQUENCE [LARGE SCALE GENOMIC DNA]</scope>
    <source>
        <strain evidence="2">S00060</strain>
    </source>
</reference>
<dbReference type="Pfam" id="PF01522">
    <property type="entry name" value="Polysacc_deac_1"/>
    <property type="match status" value="1"/>
</dbReference>
<dbReference type="PANTHER" id="PTHR10587:SF125">
    <property type="entry name" value="POLYSACCHARIDE DEACETYLASE YHEN-RELATED"/>
    <property type="match status" value="1"/>
</dbReference>
<protein>
    <submittedName>
        <fullName evidence="2">Peptidoglycan/xylan/chitin deacetylase (PgdA/CDA1 family)</fullName>
    </submittedName>
</protein>
<evidence type="ECO:0000313" key="3">
    <source>
        <dbReference type="Proteomes" id="UP000543174"/>
    </source>
</evidence>
<dbReference type="InterPro" id="IPR002509">
    <property type="entry name" value="NODB_dom"/>
</dbReference>
<name>A0A7W3N920_PRIAR</name>
<dbReference type="CDD" id="cd10944">
    <property type="entry name" value="CE4_SmPgdA_like"/>
    <property type="match status" value="1"/>
</dbReference>
<dbReference type="RefSeq" id="WP_176528289.1">
    <property type="nucleotide sequence ID" value="NZ_JACJHT010000001.1"/>
</dbReference>